<dbReference type="EMBL" id="CAJNOK010031016">
    <property type="protein sequence ID" value="CAF1467126.1"/>
    <property type="molecule type" value="Genomic_DNA"/>
</dbReference>
<comment type="caution">
    <text evidence="3">The sequence shown here is derived from an EMBL/GenBank/DDBJ whole genome shotgun (WGS) entry which is preliminary data.</text>
</comment>
<evidence type="ECO:0000313" key="3">
    <source>
        <dbReference type="EMBL" id="CAF4259527.1"/>
    </source>
</evidence>
<feature type="compositionally biased region" description="Basic and acidic residues" evidence="1">
    <location>
        <begin position="1"/>
        <end position="10"/>
    </location>
</feature>
<reference evidence="3" key="1">
    <citation type="submission" date="2021-02" db="EMBL/GenBank/DDBJ databases">
        <authorList>
            <person name="Nowell W R."/>
        </authorList>
    </citation>
    <scope>NUCLEOTIDE SEQUENCE</scope>
</reference>
<protein>
    <submittedName>
        <fullName evidence="3">Uncharacterized protein</fullName>
    </submittedName>
</protein>
<evidence type="ECO:0000313" key="4">
    <source>
        <dbReference type="Proteomes" id="UP000682733"/>
    </source>
</evidence>
<accession>A0A8S2T368</accession>
<dbReference type="Proteomes" id="UP000677228">
    <property type="component" value="Unassembled WGS sequence"/>
</dbReference>
<dbReference type="EMBL" id="CAJOBA010052889">
    <property type="protein sequence ID" value="CAF4259527.1"/>
    <property type="molecule type" value="Genomic_DNA"/>
</dbReference>
<name>A0A8S2T368_9BILA</name>
<organism evidence="3 4">
    <name type="scientific">Didymodactylos carnosus</name>
    <dbReference type="NCBI Taxonomy" id="1234261"/>
    <lineage>
        <taxon>Eukaryota</taxon>
        <taxon>Metazoa</taxon>
        <taxon>Spiralia</taxon>
        <taxon>Gnathifera</taxon>
        <taxon>Rotifera</taxon>
        <taxon>Eurotatoria</taxon>
        <taxon>Bdelloidea</taxon>
        <taxon>Philodinida</taxon>
        <taxon>Philodinidae</taxon>
        <taxon>Didymodactylos</taxon>
    </lineage>
</organism>
<evidence type="ECO:0000256" key="1">
    <source>
        <dbReference type="SAM" id="MobiDB-lite"/>
    </source>
</evidence>
<sequence>MRREEEEKSWTGDPIIAEEMRQQSSRAREEWLLRLEREEKKEEERWRQERWKRASMAKIQPSRKQKEKEEKRYCQRQVQGRVPGPVPHTVQGPVLVDGSWRLGRFSIRTLPLTFQ</sequence>
<dbReference type="Proteomes" id="UP000682733">
    <property type="component" value="Unassembled WGS sequence"/>
</dbReference>
<dbReference type="AlphaFoldDB" id="A0A8S2T368"/>
<proteinExistence type="predicted"/>
<evidence type="ECO:0000313" key="2">
    <source>
        <dbReference type="EMBL" id="CAF1467126.1"/>
    </source>
</evidence>
<gene>
    <name evidence="2" type="ORF">OVA965_LOCUS35502</name>
    <name evidence="3" type="ORF">TMI583_LOCUS36468</name>
</gene>
<feature type="region of interest" description="Disordered" evidence="1">
    <location>
        <begin position="1"/>
        <end position="25"/>
    </location>
</feature>